<dbReference type="InterPro" id="IPR011033">
    <property type="entry name" value="PRC_barrel-like_sf"/>
</dbReference>
<dbReference type="EMBL" id="SMAK01000023">
    <property type="protein sequence ID" value="TCT02826.1"/>
    <property type="molecule type" value="Genomic_DNA"/>
</dbReference>
<gene>
    <name evidence="4" type="ORF">EDC22_12310</name>
</gene>
<dbReference type="OrthoDB" id="7876889at2"/>
<dbReference type="Proteomes" id="UP000295678">
    <property type="component" value="Unassembled WGS sequence"/>
</dbReference>
<keyword evidence="2" id="KW-0732">Signal</keyword>
<dbReference type="InterPro" id="IPR027275">
    <property type="entry name" value="PRC-brl_dom"/>
</dbReference>
<dbReference type="Gene3D" id="2.30.30.240">
    <property type="entry name" value="PRC-barrel domain"/>
    <property type="match status" value="1"/>
</dbReference>
<organism evidence="4 5">
    <name type="scientific">Tepidamorphus gemmatus</name>
    <dbReference type="NCBI Taxonomy" id="747076"/>
    <lineage>
        <taxon>Bacteria</taxon>
        <taxon>Pseudomonadati</taxon>
        <taxon>Pseudomonadota</taxon>
        <taxon>Alphaproteobacteria</taxon>
        <taxon>Hyphomicrobiales</taxon>
        <taxon>Tepidamorphaceae</taxon>
        <taxon>Tepidamorphus</taxon>
    </lineage>
</organism>
<dbReference type="AlphaFoldDB" id="A0A4R3LSL8"/>
<feature type="domain" description="PRC-barrel" evidence="3">
    <location>
        <begin position="74"/>
        <end position="136"/>
    </location>
</feature>
<proteinExistence type="predicted"/>
<dbReference type="PANTHER" id="PTHR36505">
    <property type="entry name" value="BLR1072 PROTEIN"/>
    <property type="match status" value="1"/>
</dbReference>
<dbReference type="Pfam" id="PF05239">
    <property type="entry name" value="PRC"/>
    <property type="match status" value="1"/>
</dbReference>
<sequence>MTNTHVTKFMTGTALALALAAAPALAQTSAPVTQAPAAGQAQVPPAATDTIGRTTADAALGLPTQPILSQLEPGQITSSEVIGMEVRNSADESVGSIDDLVIDEQNRVIAGVVSVGGFLGIGAKNVAVNWREFSFDPDERIASVTLTREALEDAPAFRDREELQAKREADTPTAAPMTTDRPAGATPPTTPPVTSE</sequence>
<keyword evidence="5" id="KW-1185">Reference proteome</keyword>
<comment type="caution">
    <text evidence="4">The sequence shown here is derived from an EMBL/GenBank/DDBJ whole genome shotgun (WGS) entry which is preliminary data.</text>
</comment>
<feature type="signal peptide" evidence="2">
    <location>
        <begin position="1"/>
        <end position="26"/>
    </location>
</feature>
<protein>
    <submittedName>
        <fullName evidence="4">PRC-barrel domain protein</fullName>
    </submittedName>
</protein>
<name>A0A4R3LSL8_9HYPH</name>
<dbReference type="RefSeq" id="WP_132808072.1">
    <property type="nucleotide sequence ID" value="NZ_SMAK01000023.1"/>
</dbReference>
<feature type="compositionally biased region" description="Low complexity" evidence="1">
    <location>
        <begin position="171"/>
        <end position="196"/>
    </location>
</feature>
<feature type="region of interest" description="Disordered" evidence="1">
    <location>
        <begin position="152"/>
        <end position="196"/>
    </location>
</feature>
<evidence type="ECO:0000256" key="1">
    <source>
        <dbReference type="SAM" id="MobiDB-lite"/>
    </source>
</evidence>
<evidence type="ECO:0000313" key="4">
    <source>
        <dbReference type="EMBL" id="TCT02826.1"/>
    </source>
</evidence>
<dbReference type="PANTHER" id="PTHR36505:SF1">
    <property type="entry name" value="BLR1072 PROTEIN"/>
    <property type="match status" value="1"/>
</dbReference>
<evidence type="ECO:0000259" key="3">
    <source>
        <dbReference type="Pfam" id="PF05239"/>
    </source>
</evidence>
<reference evidence="4 5" key="1">
    <citation type="submission" date="2019-03" db="EMBL/GenBank/DDBJ databases">
        <title>Genomic Encyclopedia of Type Strains, Phase IV (KMG-IV): sequencing the most valuable type-strain genomes for metagenomic binning, comparative biology and taxonomic classification.</title>
        <authorList>
            <person name="Goeker M."/>
        </authorList>
    </citation>
    <scope>NUCLEOTIDE SEQUENCE [LARGE SCALE GENOMIC DNA]</scope>
    <source>
        <strain evidence="4 5">DSM 19345</strain>
    </source>
</reference>
<dbReference type="SUPFAM" id="SSF50346">
    <property type="entry name" value="PRC-barrel domain"/>
    <property type="match status" value="1"/>
</dbReference>
<evidence type="ECO:0000256" key="2">
    <source>
        <dbReference type="SAM" id="SignalP"/>
    </source>
</evidence>
<accession>A0A4R3LSL8</accession>
<feature type="chain" id="PRO_5020531557" evidence="2">
    <location>
        <begin position="27"/>
        <end position="196"/>
    </location>
</feature>
<feature type="compositionally biased region" description="Basic and acidic residues" evidence="1">
    <location>
        <begin position="152"/>
        <end position="170"/>
    </location>
</feature>
<evidence type="ECO:0000313" key="5">
    <source>
        <dbReference type="Proteomes" id="UP000295678"/>
    </source>
</evidence>